<accession>A0A806D7Q8</accession>
<evidence type="ECO:0008006" key="3">
    <source>
        <dbReference type="Google" id="ProtNLM"/>
    </source>
</evidence>
<dbReference type="InterPro" id="IPR010985">
    <property type="entry name" value="Ribbon_hlx_hlx"/>
</dbReference>
<evidence type="ECO:0000256" key="1">
    <source>
        <dbReference type="SAM" id="MobiDB-lite"/>
    </source>
</evidence>
<dbReference type="EMBL" id="CP001881">
    <property type="protein sequence ID" value="ADC33814.1"/>
    <property type="molecule type" value="Genomic_DNA"/>
</dbReference>
<dbReference type="RefSeq" id="WP_012954704.1">
    <property type="nucleotide sequence ID" value="NC_013784.1"/>
</dbReference>
<proteinExistence type="predicted"/>
<dbReference type="GeneID" id="79905272"/>
<geneLocation type="plasmid" evidence="2">
    <name>pZZM401</name>
</geneLocation>
<feature type="region of interest" description="Disordered" evidence="1">
    <location>
        <begin position="1"/>
        <end position="21"/>
    </location>
</feature>
<gene>
    <name evidence="2" type="ORF">ZZM4_0038</name>
</gene>
<feature type="compositionally biased region" description="Polar residues" evidence="1">
    <location>
        <begin position="1"/>
        <end position="10"/>
    </location>
</feature>
<dbReference type="GO" id="GO:0006355">
    <property type="term" value="P:regulation of DNA-templated transcription"/>
    <property type="evidence" value="ECO:0007669"/>
    <property type="project" value="InterPro"/>
</dbReference>
<keyword evidence="2" id="KW-0614">Plasmid</keyword>
<dbReference type="SUPFAM" id="SSF47598">
    <property type="entry name" value="Ribbon-helix-helix"/>
    <property type="match status" value="1"/>
</dbReference>
<dbReference type="InterPro" id="IPR013321">
    <property type="entry name" value="Arc_rbn_hlx_hlx"/>
</dbReference>
<reference evidence="2" key="1">
    <citation type="submission" date="2010-01" db="EMBL/GenBank/DDBJ databases">
        <title>Complete sequence of plasmid1 of Zymomonas mobilis subsp. mobilis ZM4.</title>
        <authorList>
            <consortium name="US DOE Joint Genome Institute"/>
            <person name="Lucas S."/>
            <person name="Copeland A."/>
            <person name="Lapidus A."/>
            <person name="Glavina del Rio T."/>
            <person name="Tice H."/>
            <person name="Bruce D."/>
            <person name="Goodwin L."/>
            <person name="Pitluck S."/>
            <person name="Balakireva M."/>
            <person name="Brettin T."/>
            <person name="Detter J.C."/>
            <person name="Han C."/>
            <person name="Larimer F."/>
            <person name="Land M."/>
            <person name="Hauser L."/>
            <person name="Kyrpides N."/>
            <person name="Mikhailova N."/>
            <person name="Pappas K."/>
        </authorList>
    </citation>
    <scope>NUCLEOTIDE SEQUENCE [LARGE SCALE GENOMIC DNA]</scope>
    <source>
        <strain evidence="2">ZM4</strain>
        <plasmid evidence="2">pZZM401</plasmid>
    </source>
</reference>
<dbReference type="Gene3D" id="1.10.1220.10">
    <property type="entry name" value="Met repressor-like"/>
    <property type="match status" value="1"/>
</dbReference>
<evidence type="ECO:0000313" key="2">
    <source>
        <dbReference type="EMBL" id="ADC33814.1"/>
    </source>
</evidence>
<organism evidence="2">
    <name type="scientific">Zymomonas mobilis subsp. mobilis (strain ATCC 31821 / ZM4 / CP4)</name>
    <dbReference type="NCBI Taxonomy" id="264203"/>
    <lineage>
        <taxon>Bacteria</taxon>
        <taxon>Pseudomonadati</taxon>
        <taxon>Pseudomonadota</taxon>
        <taxon>Alphaproteobacteria</taxon>
        <taxon>Sphingomonadales</taxon>
        <taxon>Zymomonadaceae</taxon>
        <taxon>Zymomonas</taxon>
    </lineage>
</organism>
<dbReference type="AlphaFoldDB" id="A0A806D7Q8"/>
<protein>
    <recommendedName>
        <fullName evidence="3">Plasmid segregation centromere-binding protein ParG</fullName>
    </recommendedName>
</protein>
<name>A0A806D7Q8_ZYMMO</name>
<sequence>MAKKSISLTRPSDEPTAPADLDKWVADNSKIDTEKTKRVAADIPIPVHMNLKMFCTREDRKIGDVLREMIVEKFG</sequence>